<evidence type="ECO:0000256" key="8">
    <source>
        <dbReference type="PROSITE-ProRule" id="PRU00192"/>
    </source>
</evidence>
<dbReference type="InterPro" id="IPR001452">
    <property type="entry name" value="SH3_domain"/>
</dbReference>
<evidence type="ECO:0000256" key="6">
    <source>
        <dbReference type="ARBA" id="ARBA00022843"/>
    </source>
</evidence>
<sequence length="755" mass="84441">MTDKASEGGRDLDLEKELSCSICTDVLYRPLTLLDCLHSFCGSCLKEWFAWQSSSKSHVYSCPACRAVVRDTRPNATLSTLLDMFLQAHPDKGKTAQEKLDMDKTYKPGDDVIPPVDLGQVSDDDEDEEEQQMLAQARELSLNDVGLGNRSTPAEHQRHTRQNRRRDDSPRSAQVDALSHQSSIRSLLSQSDMDLGDMEDEIMRHIIDHGLLDGVDLNNLTPDQEDAITDSIARAYRSRRRQDRRDRHHDRDRSAARPSPRTSTHPHRYSPSDTSYRHSPSNTSHRRTTSTTTTLSQHALASVESQLSPARRRAASAHTSRRIDTPADRHRHLAPDSPSRPLNHSSPALPVLPQEQQVTDVPAPSIICSRCEKPDIQYSLYYNCDKCSNGNFNLCLGCYRAGKGCLNWYGFGRAALTRYLTQAAFNSDHPDHDPPHVLSARRYDQNTARLESGLFCDGCQAFANTCYWHCYTCNDGAWGFCNACIQQGRHCIHPLTSVAHVTHVSTSSQRHSPSELYPSPLTPTSSAFHFNVPSASIPLLPHVPDPSSYTPIPLSSYCDVCHYSIPPSHARFHCNTCNKGNYDICNSCYHSLVNTGKIARENGPAGWRRCLRSHRMSIVGYEDREGGSHRVVVKEMVGGWALKDDMTTRATATGSSPQRQHQDHWRWKEDDGTAKTVASSANLFVSSPHAFPPSGGIGLKVQALWSYFPSDEVQDELRFPRNAIITEVEDINGDWFWGVYCGGKGLFPGNYVRVV</sequence>
<dbReference type="GeneID" id="63913398"/>
<feature type="region of interest" description="Disordered" evidence="9">
    <location>
        <begin position="228"/>
        <end position="350"/>
    </location>
</feature>
<keyword evidence="3" id="KW-0479">Metal-binding</keyword>
<dbReference type="CDD" id="cd00174">
    <property type="entry name" value="SH3"/>
    <property type="match status" value="1"/>
</dbReference>
<dbReference type="InterPro" id="IPR036028">
    <property type="entry name" value="SH3-like_dom_sf"/>
</dbReference>
<dbReference type="InterPro" id="IPR043145">
    <property type="entry name" value="Znf_ZZ_sf"/>
</dbReference>
<evidence type="ECO:0000259" key="10">
    <source>
        <dbReference type="PROSITE" id="PS50002"/>
    </source>
</evidence>
<comment type="similarity">
    <text evidence="1">Belongs to the SH3RF family.</text>
</comment>
<dbReference type="SMART" id="SM00184">
    <property type="entry name" value="RING"/>
    <property type="match status" value="1"/>
</dbReference>
<evidence type="ECO:0000256" key="1">
    <source>
        <dbReference type="ARBA" id="ARBA00008649"/>
    </source>
</evidence>
<dbReference type="InterPro" id="IPR052256">
    <property type="entry name" value="E3_ubiquitin-ligase_CHFR"/>
</dbReference>
<keyword evidence="4 7" id="KW-0863">Zinc-finger</keyword>
<dbReference type="GO" id="GO:0008270">
    <property type="term" value="F:zinc ion binding"/>
    <property type="evidence" value="ECO:0007669"/>
    <property type="project" value="UniProtKB-KW"/>
</dbReference>
<organism evidence="12 13">
    <name type="scientific">Aureobasidium melanogenum (strain CBS 110374)</name>
    <name type="common">Aureobasidium pullulans var. melanogenum</name>
    <dbReference type="NCBI Taxonomy" id="1043003"/>
    <lineage>
        <taxon>Eukaryota</taxon>
        <taxon>Fungi</taxon>
        <taxon>Dikarya</taxon>
        <taxon>Ascomycota</taxon>
        <taxon>Pezizomycotina</taxon>
        <taxon>Dothideomycetes</taxon>
        <taxon>Dothideomycetidae</taxon>
        <taxon>Dothideales</taxon>
        <taxon>Saccotheciaceae</taxon>
        <taxon>Aureobasidium</taxon>
    </lineage>
</organism>
<dbReference type="PROSITE" id="PS50002">
    <property type="entry name" value="SH3"/>
    <property type="match status" value="1"/>
</dbReference>
<feature type="region of interest" description="Disordered" evidence="9">
    <location>
        <begin position="93"/>
        <end position="185"/>
    </location>
</feature>
<dbReference type="SUPFAM" id="SSF50044">
    <property type="entry name" value="SH3-domain"/>
    <property type="match status" value="1"/>
</dbReference>
<evidence type="ECO:0000313" key="13">
    <source>
        <dbReference type="Proteomes" id="UP000030672"/>
    </source>
</evidence>
<evidence type="ECO:0000259" key="11">
    <source>
        <dbReference type="PROSITE" id="PS50089"/>
    </source>
</evidence>
<feature type="compositionally biased region" description="Basic and acidic residues" evidence="9">
    <location>
        <begin position="243"/>
        <end position="255"/>
    </location>
</feature>
<dbReference type="PANTHER" id="PTHR16079:SF4">
    <property type="entry name" value="E3 UBIQUITIN-PROTEIN LIGASE CHFR"/>
    <property type="match status" value="1"/>
</dbReference>
<dbReference type="InterPro" id="IPR018957">
    <property type="entry name" value="Znf_C3HC4_RING-type"/>
</dbReference>
<name>A0A074W5E6_AURM1</name>
<dbReference type="STRING" id="1043003.A0A074W5E6"/>
<dbReference type="GO" id="GO:0005634">
    <property type="term" value="C:nucleus"/>
    <property type="evidence" value="ECO:0007669"/>
    <property type="project" value="TreeGrafter"/>
</dbReference>
<dbReference type="AlphaFoldDB" id="A0A074W5E6"/>
<keyword evidence="13" id="KW-1185">Reference proteome</keyword>
<dbReference type="GO" id="GO:0004842">
    <property type="term" value="F:ubiquitin-protein transferase activity"/>
    <property type="evidence" value="ECO:0007669"/>
    <property type="project" value="TreeGrafter"/>
</dbReference>
<feature type="compositionally biased region" description="Low complexity" evidence="9">
    <location>
        <begin position="277"/>
        <end position="298"/>
    </location>
</feature>
<evidence type="ECO:0000313" key="12">
    <source>
        <dbReference type="EMBL" id="KEQ66809.1"/>
    </source>
</evidence>
<feature type="compositionally biased region" description="Basic and acidic residues" evidence="9">
    <location>
        <begin position="93"/>
        <end position="110"/>
    </location>
</feature>
<evidence type="ECO:0000256" key="7">
    <source>
        <dbReference type="PROSITE-ProRule" id="PRU00175"/>
    </source>
</evidence>
<gene>
    <name evidence="12" type="ORF">M437DRAFT_39518</name>
</gene>
<dbReference type="PROSITE" id="PS50089">
    <property type="entry name" value="ZF_RING_2"/>
    <property type="match status" value="1"/>
</dbReference>
<accession>A0A074W5E6</accession>
<dbReference type="Gene3D" id="2.30.30.40">
    <property type="entry name" value="SH3 Domains"/>
    <property type="match status" value="1"/>
</dbReference>
<dbReference type="InterPro" id="IPR001841">
    <property type="entry name" value="Znf_RING"/>
</dbReference>
<evidence type="ECO:0000256" key="2">
    <source>
        <dbReference type="ARBA" id="ARBA00022443"/>
    </source>
</evidence>
<dbReference type="EMBL" id="KL584825">
    <property type="protein sequence ID" value="KEQ66809.1"/>
    <property type="molecule type" value="Genomic_DNA"/>
</dbReference>
<dbReference type="PANTHER" id="PTHR16079">
    <property type="entry name" value="UBIQUITIN LIGASE PROTEIN CHFR"/>
    <property type="match status" value="1"/>
</dbReference>
<dbReference type="Gene3D" id="3.30.40.10">
    <property type="entry name" value="Zinc/RING finger domain, C3HC4 (zinc finger)"/>
    <property type="match status" value="1"/>
</dbReference>
<evidence type="ECO:0000256" key="3">
    <source>
        <dbReference type="ARBA" id="ARBA00022723"/>
    </source>
</evidence>
<evidence type="ECO:0008006" key="14">
    <source>
        <dbReference type="Google" id="ProtNLM"/>
    </source>
</evidence>
<reference evidence="12 13" key="1">
    <citation type="journal article" date="2014" name="BMC Genomics">
        <title>Genome sequencing of four Aureobasidium pullulans varieties: biotechnological potential, stress tolerance, and description of new species.</title>
        <authorList>
            <person name="Gostin Ar C."/>
            <person name="Ohm R.A."/>
            <person name="Kogej T."/>
            <person name="Sonjak S."/>
            <person name="Turk M."/>
            <person name="Zajc J."/>
            <person name="Zalar P."/>
            <person name="Grube M."/>
            <person name="Sun H."/>
            <person name="Han J."/>
            <person name="Sharma A."/>
            <person name="Chiniquy J."/>
            <person name="Ngan C.Y."/>
            <person name="Lipzen A."/>
            <person name="Barry K."/>
            <person name="Grigoriev I.V."/>
            <person name="Gunde-Cimerman N."/>
        </authorList>
    </citation>
    <scope>NUCLEOTIDE SEQUENCE [LARGE SCALE GENOMIC DNA]</scope>
    <source>
        <strain evidence="12 13">CBS 110374</strain>
    </source>
</reference>
<dbReference type="Gene3D" id="3.30.60.90">
    <property type="match status" value="1"/>
</dbReference>
<feature type="domain" description="SH3" evidence="10">
    <location>
        <begin position="696"/>
        <end position="755"/>
    </location>
</feature>
<protein>
    <recommendedName>
        <fullName evidence="14">RING-type domain-containing protein</fullName>
    </recommendedName>
</protein>
<dbReference type="PROSITE" id="PS00518">
    <property type="entry name" value="ZF_RING_1"/>
    <property type="match status" value="1"/>
</dbReference>
<dbReference type="SMART" id="SM00326">
    <property type="entry name" value="SH3"/>
    <property type="match status" value="1"/>
</dbReference>
<dbReference type="Pfam" id="PF00097">
    <property type="entry name" value="zf-C3HC4"/>
    <property type="match status" value="1"/>
</dbReference>
<dbReference type="HOGENOM" id="CLU_005224_1_0_1"/>
<dbReference type="InterPro" id="IPR017907">
    <property type="entry name" value="Znf_RING_CS"/>
</dbReference>
<keyword evidence="2 8" id="KW-0728">SH3 domain</keyword>
<evidence type="ECO:0000256" key="9">
    <source>
        <dbReference type="SAM" id="MobiDB-lite"/>
    </source>
</evidence>
<dbReference type="RefSeq" id="XP_040883832.1">
    <property type="nucleotide sequence ID" value="XM_041020025.1"/>
</dbReference>
<feature type="compositionally biased region" description="Acidic residues" evidence="9">
    <location>
        <begin position="122"/>
        <end position="131"/>
    </location>
</feature>
<dbReference type="GO" id="GO:0016567">
    <property type="term" value="P:protein ubiquitination"/>
    <property type="evidence" value="ECO:0007669"/>
    <property type="project" value="TreeGrafter"/>
</dbReference>
<evidence type="ECO:0000256" key="4">
    <source>
        <dbReference type="ARBA" id="ARBA00022771"/>
    </source>
</evidence>
<keyword evidence="5" id="KW-0862">Zinc</keyword>
<keyword evidence="6" id="KW-0832">Ubl conjugation</keyword>
<feature type="domain" description="RING-type" evidence="11">
    <location>
        <begin position="20"/>
        <end position="66"/>
    </location>
</feature>
<dbReference type="GO" id="GO:0006511">
    <property type="term" value="P:ubiquitin-dependent protein catabolic process"/>
    <property type="evidence" value="ECO:0007669"/>
    <property type="project" value="TreeGrafter"/>
</dbReference>
<dbReference type="InterPro" id="IPR013083">
    <property type="entry name" value="Znf_RING/FYVE/PHD"/>
</dbReference>
<evidence type="ECO:0000256" key="5">
    <source>
        <dbReference type="ARBA" id="ARBA00022833"/>
    </source>
</evidence>
<dbReference type="Proteomes" id="UP000030672">
    <property type="component" value="Unassembled WGS sequence"/>
</dbReference>
<proteinExistence type="inferred from homology"/>
<dbReference type="SUPFAM" id="SSF57850">
    <property type="entry name" value="RING/U-box"/>
    <property type="match status" value="2"/>
</dbReference>